<keyword evidence="5" id="KW-1185">Reference proteome</keyword>
<dbReference type="SUPFAM" id="SSF51735">
    <property type="entry name" value="NAD(P)-binding Rossmann-fold domains"/>
    <property type="match status" value="1"/>
</dbReference>
<comment type="caution">
    <text evidence="4">The sequence shown here is derived from an EMBL/GenBank/DDBJ whole genome shotgun (WGS) entry which is preliminary data.</text>
</comment>
<dbReference type="Gene3D" id="3.40.50.720">
    <property type="entry name" value="NAD(P)-binding Rossmann-like Domain"/>
    <property type="match status" value="1"/>
</dbReference>
<dbReference type="GO" id="GO:0016651">
    <property type="term" value="F:oxidoreductase activity, acting on NAD(P)H"/>
    <property type="evidence" value="ECO:0007669"/>
    <property type="project" value="TreeGrafter"/>
</dbReference>
<dbReference type="Pfam" id="PF00107">
    <property type="entry name" value="ADH_zinc_N"/>
    <property type="match status" value="1"/>
</dbReference>
<dbReference type="Gene3D" id="3.90.180.10">
    <property type="entry name" value="Medium-chain alcohol dehydrogenases, catalytic domain"/>
    <property type="match status" value="1"/>
</dbReference>
<proteinExistence type="predicted"/>
<accession>A0AA41YRS1</accession>
<dbReference type="SUPFAM" id="SSF50129">
    <property type="entry name" value="GroES-like"/>
    <property type="match status" value="1"/>
</dbReference>
<dbReference type="InterPro" id="IPR013154">
    <property type="entry name" value="ADH-like_N"/>
</dbReference>
<dbReference type="InterPro" id="IPR036291">
    <property type="entry name" value="NAD(P)-bd_dom_sf"/>
</dbReference>
<reference evidence="4" key="1">
    <citation type="submission" date="2022-09" db="EMBL/GenBank/DDBJ databases">
        <title>Rhodovastum sp. nov. RN2-1 isolated from soil in Seongnam, South Korea.</title>
        <authorList>
            <person name="Le N.T."/>
        </authorList>
    </citation>
    <scope>NUCLEOTIDE SEQUENCE</scope>
    <source>
        <strain evidence="4">RN2-1</strain>
    </source>
</reference>
<evidence type="ECO:0000313" key="4">
    <source>
        <dbReference type="EMBL" id="MCW3477133.1"/>
    </source>
</evidence>
<dbReference type="SMART" id="SM00829">
    <property type="entry name" value="PKS_ER"/>
    <property type="match status" value="1"/>
</dbReference>
<evidence type="ECO:0000313" key="5">
    <source>
        <dbReference type="Proteomes" id="UP001165679"/>
    </source>
</evidence>
<keyword evidence="2" id="KW-0560">Oxidoreductase</keyword>
<dbReference type="AlphaFoldDB" id="A0AA41YRS1"/>
<evidence type="ECO:0000256" key="2">
    <source>
        <dbReference type="ARBA" id="ARBA00023002"/>
    </source>
</evidence>
<name>A0AA41YRS1_9PROT</name>
<dbReference type="PANTHER" id="PTHR48106">
    <property type="entry name" value="QUINONE OXIDOREDUCTASE PIG3-RELATED"/>
    <property type="match status" value="1"/>
</dbReference>
<dbReference type="GO" id="GO:0070402">
    <property type="term" value="F:NADPH binding"/>
    <property type="evidence" value="ECO:0007669"/>
    <property type="project" value="TreeGrafter"/>
</dbReference>
<evidence type="ECO:0000256" key="1">
    <source>
        <dbReference type="ARBA" id="ARBA00022857"/>
    </source>
</evidence>
<gene>
    <name evidence="4" type="ORF">OL599_21410</name>
</gene>
<dbReference type="EMBL" id="JAPDNT010000030">
    <property type="protein sequence ID" value="MCW3477133.1"/>
    <property type="molecule type" value="Genomic_DNA"/>
</dbReference>
<feature type="domain" description="Enoyl reductase (ER)" evidence="3">
    <location>
        <begin position="16"/>
        <end position="330"/>
    </location>
</feature>
<evidence type="ECO:0000259" key="3">
    <source>
        <dbReference type="SMART" id="SM00829"/>
    </source>
</evidence>
<dbReference type="InterPro" id="IPR014189">
    <property type="entry name" value="Quinone_OxRdtase_PIG3"/>
</dbReference>
<dbReference type="CDD" id="cd05276">
    <property type="entry name" value="p53_inducible_oxidoreductase"/>
    <property type="match status" value="1"/>
</dbReference>
<dbReference type="Proteomes" id="UP001165679">
    <property type="component" value="Unassembled WGS sequence"/>
</dbReference>
<protein>
    <submittedName>
        <fullName evidence="4">NAD(P)H-quinone oxidoreductase</fullName>
    </submittedName>
</protein>
<dbReference type="Pfam" id="PF08240">
    <property type="entry name" value="ADH_N"/>
    <property type="match status" value="1"/>
</dbReference>
<dbReference type="NCBIfam" id="TIGR02824">
    <property type="entry name" value="quinone_pig3"/>
    <property type="match status" value="1"/>
</dbReference>
<sequence>MALPDSMTYIAAAGAGGPEVLKPATGPLPEPKADEVLIRVLAAGVNRPDVQQRKGAYPPPPGASPILGLEVAGEVVATGAEVTSYKPGDLVCALTNGGAYAGFCVAPAAQTLPWPKGYDPIRAAALPETYFTVWANLFMLGRLARGESTLIHGGTSGIGVTAIQLAKEFGSTVYATAGSEAKTEACRRLGADAAINYRNADFLEQIKTLTDGRGVDVVLDMVGAPYFPRNLRCLALDGRLVQIAFLEGSKIDGFDLMPIMTRRLTVTGSTMRPRTTAQKGAIAAELRAKVWPVLDAGRCGPVIHQVFPLAEAAAAHALMESSAHIGKIVLHVAA</sequence>
<dbReference type="InterPro" id="IPR020843">
    <property type="entry name" value="ER"/>
</dbReference>
<dbReference type="InterPro" id="IPR013149">
    <property type="entry name" value="ADH-like_C"/>
</dbReference>
<dbReference type="PANTHER" id="PTHR48106:SF8">
    <property type="entry name" value="OS02G0805600 PROTEIN"/>
    <property type="match status" value="1"/>
</dbReference>
<organism evidence="4 5">
    <name type="scientific">Limobrevibacterium gyesilva</name>
    <dbReference type="NCBI Taxonomy" id="2991712"/>
    <lineage>
        <taxon>Bacteria</taxon>
        <taxon>Pseudomonadati</taxon>
        <taxon>Pseudomonadota</taxon>
        <taxon>Alphaproteobacteria</taxon>
        <taxon>Acetobacterales</taxon>
        <taxon>Acetobacteraceae</taxon>
        <taxon>Limobrevibacterium</taxon>
    </lineage>
</organism>
<dbReference type="RefSeq" id="WP_264716062.1">
    <property type="nucleotide sequence ID" value="NZ_JAPDNT010000030.1"/>
</dbReference>
<dbReference type="InterPro" id="IPR011032">
    <property type="entry name" value="GroES-like_sf"/>
</dbReference>
<reference evidence="4" key="2">
    <citation type="submission" date="2022-10" db="EMBL/GenBank/DDBJ databases">
        <authorList>
            <person name="Trinh H.N."/>
        </authorList>
    </citation>
    <scope>NUCLEOTIDE SEQUENCE</scope>
    <source>
        <strain evidence="4">RN2-1</strain>
    </source>
</reference>
<keyword evidence="1" id="KW-0521">NADP</keyword>